<organism evidence="2">
    <name type="scientific">Arthroderma gypseum (strain ATCC MYA-4604 / CBS 118893)</name>
    <name type="common">Microsporum gypseum</name>
    <dbReference type="NCBI Taxonomy" id="535722"/>
    <lineage>
        <taxon>Eukaryota</taxon>
        <taxon>Fungi</taxon>
        <taxon>Dikarya</taxon>
        <taxon>Ascomycota</taxon>
        <taxon>Pezizomycotina</taxon>
        <taxon>Eurotiomycetes</taxon>
        <taxon>Eurotiomycetidae</taxon>
        <taxon>Onygenales</taxon>
        <taxon>Arthrodermataceae</taxon>
        <taxon>Nannizzia</taxon>
    </lineage>
</organism>
<dbReference type="HOGENOM" id="CLU_483282_0_0_1"/>
<dbReference type="InParanoid" id="E4UVC1"/>
<proteinExistence type="predicted"/>
<accession>E4UVC1</accession>
<dbReference type="InterPro" id="IPR036047">
    <property type="entry name" value="F-box-like_dom_sf"/>
</dbReference>
<dbReference type="OMA" id="WTEYDEA"/>
<sequence length="537" mass="61529">MDHFSTLPPELRCMIADQCDNESLVSLSLVSTAFRHPSQHALYRVIHKEVQRPEDMRTIGGPDEPNRYKTSWIQLLLRTMFECPDLSGYVQQIHWKAHTDWIPVPHFGESGRRVITSRKRITDPNFTQLGLKFKKRKEEKHFIDRSDIWEKTWEAALMEGNTDAMLPLVLAHFDCLISLDLAPDLFYYSHFLGPILACMTTLAPNYNHFPRLQHLALCERGSVHDAGELGITCKGDITIPHARDIRTLELTIHDTQMRVMQNDLFNIYPCLTNLRLRFCDLSISSIGDILDHTPALKVFHCGLLRKYPSTAPTSHPQSTSPSMLDFSTLATDLVKVADTLEELTVDLAWTSLEFFAYEGGPKWFPGIPVHSLTHLNRLSYLEIPAEILMGLRPWGCTTLNDILPSKLESLMLIESLHYPFAEFDMETHGLAHILSQLIAYFKDQPRSLWNVTLKCKVKGEFFISFATFGEKIRQYVDGLKQIKELAELIVSLPDVVVDIFFTSSQSHNEVVLWRVDFERESESEYGNLVSWDSSYEA</sequence>
<dbReference type="SUPFAM" id="SSF52047">
    <property type="entry name" value="RNI-like"/>
    <property type="match status" value="1"/>
</dbReference>
<dbReference type="AlphaFoldDB" id="E4UVC1"/>
<dbReference type="RefSeq" id="XP_003172659.1">
    <property type="nucleotide sequence ID" value="XM_003172611.1"/>
</dbReference>
<dbReference type="VEuPathDB" id="FungiDB:MGYG_05250"/>
<dbReference type="Proteomes" id="UP000002669">
    <property type="component" value="Unassembled WGS sequence"/>
</dbReference>
<reference evidence="2" key="1">
    <citation type="journal article" date="2012" name="MBio">
        <title>Comparative genome analysis of Trichophyton rubrum and related dermatophytes reveals candidate genes involved in infection.</title>
        <authorList>
            <person name="Martinez D.A."/>
            <person name="Oliver B.G."/>
            <person name="Graeser Y."/>
            <person name="Goldberg J.M."/>
            <person name="Li W."/>
            <person name="Martinez-Rossi N.M."/>
            <person name="Monod M."/>
            <person name="Shelest E."/>
            <person name="Barton R.C."/>
            <person name="Birch E."/>
            <person name="Brakhage A.A."/>
            <person name="Chen Z."/>
            <person name="Gurr S.J."/>
            <person name="Heiman D."/>
            <person name="Heitman J."/>
            <person name="Kosti I."/>
            <person name="Rossi A."/>
            <person name="Saif S."/>
            <person name="Samalova M."/>
            <person name="Saunders C.W."/>
            <person name="Shea T."/>
            <person name="Summerbell R.C."/>
            <person name="Xu J."/>
            <person name="Young S."/>
            <person name="Zeng Q."/>
            <person name="Birren B.W."/>
            <person name="Cuomo C.A."/>
            <person name="White T.C."/>
        </authorList>
    </citation>
    <scope>NUCLEOTIDE SEQUENCE [LARGE SCALE GENOMIC DNA]</scope>
    <source>
        <strain evidence="2">ATCC MYA-4604 / CBS 118893</strain>
    </source>
</reference>
<dbReference type="eggNOG" id="ENOG502SK23">
    <property type="taxonomic scope" value="Eukaryota"/>
</dbReference>
<dbReference type="STRING" id="535722.E4UVC1"/>
<dbReference type="SUPFAM" id="SSF81383">
    <property type="entry name" value="F-box domain"/>
    <property type="match status" value="1"/>
</dbReference>
<name>E4UVC1_ARTGP</name>
<evidence type="ECO:0000313" key="1">
    <source>
        <dbReference type="EMBL" id="EFR02248.1"/>
    </source>
</evidence>
<dbReference type="EMBL" id="DS989825">
    <property type="protein sequence ID" value="EFR02248.1"/>
    <property type="molecule type" value="Genomic_DNA"/>
</dbReference>
<dbReference type="GeneID" id="10027932"/>
<evidence type="ECO:0008006" key="3">
    <source>
        <dbReference type="Google" id="ProtNLM"/>
    </source>
</evidence>
<evidence type="ECO:0000313" key="2">
    <source>
        <dbReference type="Proteomes" id="UP000002669"/>
    </source>
</evidence>
<protein>
    <recommendedName>
        <fullName evidence="3">F-box domain-containing protein</fullName>
    </recommendedName>
</protein>
<gene>
    <name evidence="1" type="ORF">MGYG_05250</name>
</gene>
<keyword evidence="2" id="KW-1185">Reference proteome</keyword>
<dbReference type="OrthoDB" id="4191831at2759"/>